<sequence>MEVQMRKVRRLLKRLMFYVQPLILPCTVFSTYFAFQAASLQEQQLKISEEQQKLALWQSELDSQIVEIQRQASLPVFQVGINLVGLKGGKRLEELQVSAERNFSYDLSPLNSSN</sequence>
<keyword evidence="1" id="KW-0472">Membrane</keyword>
<keyword evidence="1" id="KW-1133">Transmembrane helix</keyword>
<dbReference type="EMBL" id="JBHRSL010000010">
    <property type="protein sequence ID" value="MFC3052389.1"/>
    <property type="molecule type" value="Genomic_DNA"/>
</dbReference>
<organism evidence="2 3">
    <name type="scientific">Kordiimonas pumila</name>
    <dbReference type="NCBI Taxonomy" id="2161677"/>
    <lineage>
        <taxon>Bacteria</taxon>
        <taxon>Pseudomonadati</taxon>
        <taxon>Pseudomonadota</taxon>
        <taxon>Alphaproteobacteria</taxon>
        <taxon>Kordiimonadales</taxon>
        <taxon>Kordiimonadaceae</taxon>
        <taxon>Kordiimonas</taxon>
    </lineage>
</organism>
<feature type="transmembrane region" description="Helical" evidence="1">
    <location>
        <begin position="15"/>
        <end position="35"/>
    </location>
</feature>
<keyword evidence="1" id="KW-0812">Transmembrane</keyword>
<gene>
    <name evidence="2" type="ORF">ACFOKA_10790</name>
</gene>
<evidence type="ECO:0000313" key="3">
    <source>
        <dbReference type="Proteomes" id="UP001595444"/>
    </source>
</evidence>
<evidence type="ECO:0000313" key="2">
    <source>
        <dbReference type="EMBL" id="MFC3052389.1"/>
    </source>
</evidence>
<proteinExistence type="predicted"/>
<protein>
    <recommendedName>
        <fullName evidence="4">Cell division protein FtsL</fullName>
    </recommendedName>
</protein>
<evidence type="ECO:0000256" key="1">
    <source>
        <dbReference type="SAM" id="Phobius"/>
    </source>
</evidence>
<keyword evidence="3" id="KW-1185">Reference proteome</keyword>
<reference evidence="3" key="1">
    <citation type="journal article" date="2019" name="Int. J. Syst. Evol. Microbiol.">
        <title>The Global Catalogue of Microorganisms (GCM) 10K type strain sequencing project: providing services to taxonomists for standard genome sequencing and annotation.</title>
        <authorList>
            <consortium name="The Broad Institute Genomics Platform"/>
            <consortium name="The Broad Institute Genome Sequencing Center for Infectious Disease"/>
            <person name="Wu L."/>
            <person name="Ma J."/>
        </authorList>
    </citation>
    <scope>NUCLEOTIDE SEQUENCE [LARGE SCALE GENOMIC DNA]</scope>
    <source>
        <strain evidence="3">KCTC 62164</strain>
    </source>
</reference>
<comment type="caution">
    <text evidence="2">The sequence shown here is derived from an EMBL/GenBank/DDBJ whole genome shotgun (WGS) entry which is preliminary data.</text>
</comment>
<name>A0ABV7D5X2_9PROT</name>
<accession>A0ABV7D5X2</accession>
<dbReference type="Proteomes" id="UP001595444">
    <property type="component" value="Unassembled WGS sequence"/>
</dbReference>
<dbReference type="RefSeq" id="WP_194213948.1">
    <property type="nucleotide sequence ID" value="NZ_CP061205.1"/>
</dbReference>
<evidence type="ECO:0008006" key="4">
    <source>
        <dbReference type="Google" id="ProtNLM"/>
    </source>
</evidence>